<evidence type="ECO:0000313" key="1">
    <source>
        <dbReference type="EMBL" id="KAK4805201.1"/>
    </source>
</evidence>
<gene>
    <name evidence="1" type="ORF">QYF61_005369</name>
</gene>
<dbReference type="Proteomes" id="UP001333110">
    <property type="component" value="Unassembled WGS sequence"/>
</dbReference>
<keyword evidence="2" id="KW-1185">Reference proteome</keyword>
<organism evidence="1 2">
    <name type="scientific">Mycteria americana</name>
    <name type="common">Wood stork</name>
    <dbReference type="NCBI Taxonomy" id="33587"/>
    <lineage>
        <taxon>Eukaryota</taxon>
        <taxon>Metazoa</taxon>
        <taxon>Chordata</taxon>
        <taxon>Craniata</taxon>
        <taxon>Vertebrata</taxon>
        <taxon>Euteleostomi</taxon>
        <taxon>Archelosauria</taxon>
        <taxon>Archosauria</taxon>
        <taxon>Dinosauria</taxon>
        <taxon>Saurischia</taxon>
        <taxon>Theropoda</taxon>
        <taxon>Coelurosauria</taxon>
        <taxon>Aves</taxon>
        <taxon>Neognathae</taxon>
        <taxon>Neoaves</taxon>
        <taxon>Aequornithes</taxon>
        <taxon>Ciconiiformes</taxon>
        <taxon>Ciconiidae</taxon>
        <taxon>Mycteria</taxon>
    </lineage>
</organism>
<comment type="caution">
    <text evidence="1">The sequence shown here is derived from an EMBL/GenBank/DDBJ whole genome shotgun (WGS) entry which is preliminary data.</text>
</comment>
<accession>A0AAN7RPD1</accession>
<evidence type="ECO:0000313" key="2">
    <source>
        <dbReference type="Proteomes" id="UP001333110"/>
    </source>
</evidence>
<dbReference type="PANTHER" id="PTHR33332">
    <property type="entry name" value="REVERSE TRANSCRIPTASE DOMAIN-CONTAINING PROTEIN"/>
    <property type="match status" value="1"/>
</dbReference>
<protein>
    <recommendedName>
        <fullName evidence="3">Rna-directed dna polymerase from mobile element jockey-like</fullName>
    </recommendedName>
</protein>
<name>A0AAN7RPD1_MYCAM</name>
<evidence type="ECO:0008006" key="3">
    <source>
        <dbReference type="Google" id="ProtNLM"/>
    </source>
</evidence>
<dbReference type="EMBL" id="JAUNZN010000168">
    <property type="protein sequence ID" value="KAK4805201.1"/>
    <property type="molecule type" value="Genomic_DNA"/>
</dbReference>
<dbReference type="AlphaFoldDB" id="A0AAN7RPD1"/>
<reference evidence="1 2" key="1">
    <citation type="journal article" date="2023" name="J. Hered.">
        <title>Chromosome-level genome of the wood stork (Mycteria americana) provides insight into avian chromosome evolution.</title>
        <authorList>
            <person name="Flamio R. Jr."/>
            <person name="Ramstad K.M."/>
        </authorList>
    </citation>
    <scope>NUCLEOTIDE SEQUENCE [LARGE SCALE GENOMIC DNA]</scope>
    <source>
        <strain evidence="1">JAX WOST 10</strain>
    </source>
</reference>
<proteinExistence type="predicted"/>
<sequence>MLSCGPVPCRIAQRALGLLSSYGAVLGPGLFNIFISDIDSQIECTLSKLADDTKPSGAVDTPEGRDVMQRDLDKLEKWACVNLMKFSKAKCRVLHLGRGNPQFQYRLGDDVIESSPAEKD</sequence>